<reference evidence="1 2" key="1">
    <citation type="submission" date="2021-06" db="EMBL/GenBank/DDBJ databases">
        <title>Rhodobacteraceae bacterium strain HSP-20.</title>
        <authorList>
            <person name="Chen W.-M."/>
        </authorList>
    </citation>
    <scope>NUCLEOTIDE SEQUENCE [LARGE SCALE GENOMIC DNA]</scope>
    <source>
        <strain evidence="1 2">HSP-20</strain>
    </source>
</reference>
<dbReference type="RefSeq" id="WP_161762735.1">
    <property type="nucleotide sequence ID" value="NZ_JAAATX020000008.1"/>
</dbReference>
<dbReference type="InterPro" id="IPR029044">
    <property type="entry name" value="Nucleotide-diphossugar_trans"/>
</dbReference>
<organism evidence="1 2">
    <name type="scientific">Paragemmobacter amnigenus</name>
    <dbReference type="NCBI Taxonomy" id="2852097"/>
    <lineage>
        <taxon>Bacteria</taxon>
        <taxon>Pseudomonadati</taxon>
        <taxon>Pseudomonadota</taxon>
        <taxon>Alphaproteobacteria</taxon>
        <taxon>Rhodobacterales</taxon>
        <taxon>Paracoccaceae</taxon>
        <taxon>Paragemmobacter</taxon>
    </lineage>
</organism>
<protein>
    <recommendedName>
        <fullName evidence="3">Nucleotide-diphospho-sugar transferase domain-containing protein</fullName>
    </recommendedName>
</protein>
<dbReference type="Proteomes" id="UP000731907">
    <property type="component" value="Unassembled WGS sequence"/>
</dbReference>
<evidence type="ECO:0000313" key="1">
    <source>
        <dbReference type="EMBL" id="MBU9698611.1"/>
    </source>
</evidence>
<dbReference type="EMBL" id="JAAATX020000008">
    <property type="protein sequence ID" value="MBU9698611.1"/>
    <property type="molecule type" value="Genomic_DNA"/>
</dbReference>
<accession>A0ABS6J5V9</accession>
<name>A0ABS6J5V9_9RHOB</name>
<sequence length="293" mass="33318">MAALTFFFIVEPPKYQLMACYLAASIRENFGETVAMVGYCPAHRMGELDGKVLEVLGRMGCEVRPMRTEGRFDPPYPHGNKLLAAVEERETDYSCFLDSDILFLRPNDAAKLIQPGRVSLTPAASMGWAGQEVWPVIYAAAGVEMPQERIRLMNQRRGKDRMPYFSSGLFCFPERHRDARGRRFPEVWMEVAGDLDAAPDIPAKRPYLDQMSLPLAIRKAGLDWHLLPKEQHWILGGMKRGEPLPKDREIFTVHYRNWDIVKEYGLVRQAKDMLQRHAGVRRISQAGKAAAEA</sequence>
<proteinExistence type="predicted"/>
<dbReference type="SUPFAM" id="SSF53448">
    <property type="entry name" value="Nucleotide-diphospho-sugar transferases"/>
    <property type="match status" value="1"/>
</dbReference>
<keyword evidence="2" id="KW-1185">Reference proteome</keyword>
<evidence type="ECO:0000313" key="2">
    <source>
        <dbReference type="Proteomes" id="UP000731907"/>
    </source>
</evidence>
<comment type="caution">
    <text evidence="1">The sequence shown here is derived from an EMBL/GenBank/DDBJ whole genome shotgun (WGS) entry which is preliminary data.</text>
</comment>
<evidence type="ECO:0008006" key="3">
    <source>
        <dbReference type="Google" id="ProtNLM"/>
    </source>
</evidence>
<gene>
    <name evidence="1" type="ORF">GU927_012230</name>
</gene>